<keyword evidence="2" id="KW-1133">Transmembrane helix</keyword>
<organism evidence="3 4">
    <name type="scientific">Kitasatospora kazusensis</name>
    <dbReference type="NCBI Taxonomy" id="407974"/>
    <lineage>
        <taxon>Bacteria</taxon>
        <taxon>Bacillati</taxon>
        <taxon>Actinomycetota</taxon>
        <taxon>Actinomycetes</taxon>
        <taxon>Kitasatosporales</taxon>
        <taxon>Streptomycetaceae</taxon>
        <taxon>Kitasatospora</taxon>
    </lineage>
</organism>
<feature type="compositionally biased region" description="Low complexity" evidence="1">
    <location>
        <begin position="85"/>
        <end position="95"/>
    </location>
</feature>
<proteinExistence type="predicted"/>
<sequence>MPESIPESIPEDVPPPPGAVTHEAHEAHEVVEPHEAAVATRRLPRAVGVALAAAGLLAVTATSAAVTVAVGKPDRSPRSVVLASAPHNAPATPSATPTPSPTPSALPSAAPAPAPAPSSTVHGTVDGDTHGGDIRYFLLPIPAGGESYGSPDGVTLSTDDVTADFKNASDMGHILDSYGYQNDAASRHYRSADGQQDVTARLLRFKSGRMAKEFAKGMSFKSGDSFDIDGDGDAQGIMVKPDSDGWLGEMIGVSYVGDIEYEVRVLVKGNPDKALLNDAMKRQRERLANGG</sequence>
<feature type="compositionally biased region" description="Pro residues" evidence="1">
    <location>
        <begin position="96"/>
        <end position="116"/>
    </location>
</feature>
<dbReference type="Proteomes" id="UP001422759">
    <property type="component" value="Unassembled WGS sequence"/>
</dbReference>
<evidence type="ECO:0000313" key="4">
    <source>
        <dbReference type="Proteomes" id="UP001422759"/>
    </source>
</evidence>
<keyword evidence="2" id="KW-0472">Membrane</keyword>
<keyword evidence="4" id="KW-1185">Reference proteome</keyword>
<feature type="region of interest" description="Disordered" evidence="1">
    <location>
        <begin position="85"/>
        <end position="127"/>
    </location>
</feature>
<reference evidence="4" key="1">
    <citation type="journal article" date="2019" name="Int. J. Syst. Evol. Microbiol.">
        <title>The Global Catalogue of Microorganisms (GCM) 10K type strain sequencing project: providing services to taxonomists for standard genome sequencing and annotation.</title>
        <authorList>
            <consortium name="The Broad Institute Genomics Platform"/>
            <consortium name="The Broad Institute Genome Sequencing Center for Infectious Disease"/>
            <person name="Wu L."/>
            <person name="Ma J."/>
        </authorList>
    </citation>
    <scope>NUCLEOTIDE SEQUENCE [LARGE SCALE GENOMIC DNA]</scope>
    <source>
        <strain evidence="4">JCM 14560</strain>
    </source>
</reference>
<dbReference type="EMBL" id="BAAANT010000004">
    <property type="protein sequence ID" value="GAA2133988.1"/>
    <property type="molecule type" value="Genomic_DNA"/>
</dbReference>
<protein>
    <submittedName>
        <fullName evidence="3">Uncharacterized protein</fullName>
    </submittedName>
</protein>
<comment type="caution">
    <text evidence="3">The sequence shown here is derived from an EMBL/GenBank/DDBJ whole genome shotgun (WGS) entry which is preliminary data.</text>
</comment>
<evidence type="ECO:0000313" key="3">
    <source>
        <dbReference type="EMBL" id="GAA2133988.1"/>
    </source>
</evidence>
<keyword evidence="2" id="KW-0812">Transmembrane</keyword>
<feature type="transmembrane region" description="Helical" evidence="2">
    <location>
        <begin position="46"/>
        <end position="70"/>
    </location>
</feature>
<accession>A0ABP5KRL6</accession>
<name>A0ABP5KRL6_9ACTN</name>
<gene>
    <name evidence="3" type="ORF">GCM10009760_10760</name>
</gene>
<evidence type="ECO:0000256" key="1">
    <source>
        <dbReference type="SAM" id="MobiDB-lite"/>
    </source>
</evidence>
<feature type="region of interest" description="Disordered" evidence="1">
    <location>
        <begin position="1"/>
        <end position="22"/>
    </location>
</feature>
<evidence type="ECO:0000256" key="2">
    <source>
        <dbReference type="SAM" id="Phobius"/>
    </source>
</evidence>